<dbReference type="GO" id="GO:0016787">
    <property type="term" value="F:hydrolase activity"/>
    <property type="evidence" value="ECO:0007669"/>
    <property type="project" value="UniProtKB-KW"/>
</dbReference>
<reference evidence="2" key="1">
    <citation type="submission" date="2020-09" db="EMBL/GenBank/DDBJ databases">
        <title>A novel bacterium of genus Mangrovicoccus, isolated from South China Sea.</title>
        <authorList>
            <person name="Huang H."/>
            <person name="Mo K."/>
            <person name="Hu Y."/>
        </authorList>
    </citation>
    <scope>NUCLEOTIDE SEQUENCE</scope>
    <source>
        <strain evidence="2">HB182678</strain>
    </source>
</reference>
<name>A0A8J6YZ20_9RHOB</name>
<dbReference type="AlphaFoldDB" id="A0A8J6YZ20"/>
<dbReference type="SUPFAM" id="SSF53474">
    <property type="entry name" value="alpha/beta-Hydrolases"/>
    <property type="match status" value="1"/>
</dbReference>
<dbReference type="InterPro" id="IPR029058">
    <property type="entry name" value="AB_hydrolase_fold"/>
</dbReference>
<keyword evidence="3" id="KW-1185">Reference proteome</keyword>
<gene>
    <name evidence="2" type="ORF">ICN82_09440</name>
</gene>
<dbReference type="RefSeq" id="WP_193182010.1">
    <property type="nucleotide sequence ID" value="NZ_JACVXA010000022.1"/>
</dbReference>
<dbReference type="Proteomes" id="UP000609121">
    <property type="component" value="Unassembled WGS sequence"/>
</dbReference>
<comment type="caution">
    <text evidence="2">The sequence shown here is derived from an EMBL/GenBank/DDBJ whole genome shotgun (WGS) entry which is preliminary data.</text>
</comment>
<evidence type="ECO:0000313" key="2">
    <source>
        <dbReference type="EMBL" id="MBE3638423.1"/>
    </source>
</evidence>
<protein>
    <submittedName>
        <fullName evidence="2">Alpha/beta hydrolase</fullName>
    </submittedName>
</protein>
<dbReference type="EMBL" id="JACVXA010000022">
    <property type="protein sequence ID" value="MBE3638423.1"/>
    <property type="molecule type" value="Genomic_DNA"/>
</dbReference>
<dbReference type="InterPro" id="IPR050228">
    <property type="entry name" value="Carboxylesterase_BioH"/>
</dbReference>
<accession>A0A8J6YZ20</accession>
<dbReference type="PANTHER" id="PTHR43194:SF2">
    <property type="entry name" value="PEROXISOMAL MEMBRANE PROTEIN LPX1"/>
    <property type="match status" value="1"/>
</dbReference>
<sequence length="296" mass="32054">MIPLPPHLTLAEGPAARPPVALFHGFLESPAMWQALPPRLWAGRDAVALPLPGHAPWLCSGAALEDLLRDDAFLDSYAALLERLRPGEPWRLVGHSTGAMVALALARRAPHLVSDICAVAPLFSGRVAGRGMQGALARLPILGPMGFRWMMARWLARPDGFRRGVAGVTRRPGARLEMFDGVRADLVAADPAQIYRFGQWIGAKDMTADLHALDRPVHAIICDRDPVVVPQHQLALISAARGASATVLRSGHLPMLETPAAFARVFLAWRNRHGAAAVDPGFAQRHSDRRFEAVAI</sequence>
<dbReference type="Pfam" id="PF12697">
    <property type="entry name" value="Abhydrolase_6"/>
    <property type="match status" value="1"/>
</dbReference>
<evidence type="ECO:0000313" key="3">
    <source>
        <dbReference type="Proteomes" id="UP000609121"/>
    </source>
</evidence>
<dbReference type="PANTHER" id="PTHR43194">
    <property type="entry name" value="HYDROLASE ALPHA/BETA FOLD FAMILY"/>
    <property type="match status" value="1"/>
</dbReference>
<feature type="domain" description="AB hydrolase-1" evidence="1">
    <location>
        <begin position="22"/>
        <end position="264"/>
    </location>
</feature>
<dbReference type="InterPro" id="IPR000073">
    <property type="entry name" value="AB_hydrolase_1"/>
</dbReference>
<evidence type="ECO:0000259" key="1">
    <source>
        <dbReference type="Pfam" id="PF12697"/>
    </source>
</evidence>
<keyword evidence="2" id="KW-0378">Hydrolase</keyword>
<organism evidence="2 3">
    <name type="scientific">Mangrovicoccus algicola</name>
    <dbReference type="NCBI Taxonomy" id="2771008"/>
    <lineage>
        <taxon>Bacteria</taxon>
        <taxon>Pseudomonadati</taxon>
        <taxon>Pseudomonadota</taxon>
        <taxon>Alphaproteobacteria</taxon>
        <taxon>Rhodobacterales</taxon>
        <taxon>Paracoccaceae</taxon>
        <taxon>Mangrovicoccus</taxon>
    </lineage>
</organism>
<dbReference type="Gene3D" id="3.40.50.1820">
    <property type="entry name" value="alpha/beta hydrolase"/>
    <property type="match status" value="1"/>
</dbReference>
<proteinExistence type="predicted"/>